<evidence type="ECO:0000256" key="1">
    <source>
        <dbReference type="ARBA" id="ARBA00005323"/>
    </source>
</evidence>
<dbReference type="GO" id="GO:0008721">
    <property type="term" value="F:D-serine ammonia-lyase activity"/>
    <property type="evidence" value="ECO:0007669"/>
    <property type="project" value="TreeGrafter"/>
</dbReference>
<dbReference type="InterPro" id="IPR001608">
    <property type="entry name" value="Ala_racemase_N"/>
</dbReference>
<organism evidence="4">
    <name type="scientific">uncultured Gemmatimonadaceae bacterium</name>
    <dbReference type="NCBI Taxonomy" id="246130"/>
    <lineage>
        <taxon>Bacteria</taxon>
        <taxon>Pseudomonadati</taxon>
        <taxon>Gemmatimonadota</taxon>
        <taxon>Gemmatimonadia</taxon>
        <taxon>Gemmatimonadales</taxon>
        <taxon>Gemmatimonadaceae</taxon>
        <taxon>environmental samples</taxon>
    </lineage>
</organism>
<sequence>MERNVRRLRRRLDQLGAPLRPHLKTAKSIEVARRVVGPAGGPITVSTLREAEYFAAYGITDILYAVGIAPSKLGRVMALRAQGIDLTVVVDSKEAAASVAAASRAAPGPIPTLIEIDTDGHRAGVPPASAALIEVGRVLHRGGADVRGVIAHAGTSYHARGPEALRDAAERERAAAVASAAVLAEAGLPCTVVSVGSTPTAHFARDLTGVTEVRAGNFVFFDLFMAGLGVCALHDIALSVSATVVGHQGNGRQIIIDAGWTAVSRDRATARQPVDWGYGMVCDVDGVPYEDVIVAEVSQEHGILAARPGSSADVPRLGVRSLVRILPNHACAMAAQHGSYQVVRNSRIVHEVWHRISGW</sequence>
<dbReference type="InterPro" id="IPR051466">
    <property type="entry name" value="D-amino_acid_metab_enzyme"/>
</dbReference>
<reference evidence="4" key="1">
    <citation type="submission" date="2020-02" db="EMBL/GenBank/DDBJ databases">
        <authorList>
            <person name="Meier V. D."/>
        </authorList>
    </citation>
    <scope>NUCLEOTIDE SEQUENCE</scope>
    <source>
        <strain evidence="4">AVDCRST_MAG40</strain>
    </source>
</reference>
<comment type="similarity">
    <text evidence="1">Belongs to the DSD1 family.</text>
</comment>
<dbReference type="EC" id="4.3.1.-" evidence="4"/>
<dbReference type="Pfam" id="PF14031">
    <property type="entry name" value="D-ser_dehydrat"/>
    <property type="match status" value="1"/>
</dbReference>
<dbReference type="AlphaFoldDB" id="A0A6J4KNC7"/>
<dbReference type="InterPro" id="IPR029066">
    <property type="entry name" value="PLP-binding_barrel"/>
</dbReference>
<evidence type="ECO:0000256" key="2">
    <source>
        <dbReference type="ARBA" id="ARBA00023239"/>
    </source>
</evidence>
<feature type="domain" description="D-serine dehydratase-like" evidence="3">
    <location>
        <begin position="237"/>
        <end position="344"/>
    </location>
</feature>
<protein>
    <submittedName>
        <fullName evidence="4">D-threo-3-hydroxyaspartate ammonia-lyase</fullName>
        <ecNumber evidence="4">4.3.1.-</ecNumber>
    </submittedName>
</protein>
<dbReference type="Pfam" id="PF01168">
    <property type="entry name" value="Ala_racemase_N"/>
    <property type="match status" value="1"/>
</dbReference>
<dbReference type="PANTHER" id="PTHR28004:SF2">
    <property type="entry name" value="D-SERINE DEHYDRATASE"/>
    <property type="match status" value="1"/>
</dbReference>
<dbReference type="SUPFAM" id="SSF51419">
    <property type="entry name" value="PLP-binding barrel"/>
    <property type="match status" value="1"/>
</dbReference>
<evidence type="ECO:0000259" key="3">
    <source>
        <dbReference type="SMART" id="SM01119"/>
    </source>
</evidence>
<evidence type="ECO:0000313" key="4">
    <source>
        <dbReference type="EMBL" id="CAA9309141.1"/>
    </source>
</evidence>
<name>A0A6J4KNC7_9BACT</name>
<dbReference type="Gene3D" id="2.40.37.20">
    <property type="entry name" value="D-serine dehydratase-like domain"/>
    <property type="match status" value="1"/>
</dbReference>
<gene>
    <name evidence="4" type="ORF">AVDCRST_MAG40-864</name>
</gene>
<dbReference type="PANTHER" id="PTHR28004">
    <property type="entry name" value="ZGC:162816-RELATED"/>
    <property type="match status" value="1"/>
</dbReference>
<proteinExistence type="inferred from homology"/>
<keyword evidence="2 4" id="KW-0456">Lyase</keyword>
<dbReference type="InterPro" id="IPR042208">
    <property type="entry name" value="D-ser_dehydrat-like_sf"/>
</dbReference>
<dbReference type="EMBL" id="CADCTX010000253">
    <property type="protein sequence ID" value="CAA9309141.1"/>
    <property type="molecule type" value="Genomic_DNA"/>
</dbReference>
<dbReference type="SMART" id="SM01119">
    <property type="entry name" value="D-ser_dehydrat"/>
    <property type="match status" value="1"/>
</dbReference>
<dbReference type="InterPro" id="IPR026956">
    <property type="entry name" value="D-ser_dehydrat-like_dom"/>
</dbReference>
<dbReference type="GO" id="GO:0036088">
    <property type="term" value="P:D-serine catabolic process"/>
    <property type="evidence" value="ECO:0007669"/>
    <property type="project" value="TreeGrafter"/>
</dbReference>
<dbReference type="Gene3D" id="3.20.20.10">
    <property type="entry name" value="Alanine racemase"/>
    <property type="match status" value="1"/>
</dbReference>
<accession>A0A6J4KNC7</accession>